<keyword evidence="2" id="KW-1185">Reference proteome</keyword>
<evidence type="ECO:0000313" key="1">
    <source>
        <dbReference type="EMBL" id="VDK64382.1"/>
    </source>
</evidence>
<reference evidence="3" key="1">
    <citation type="submission" date="2017-02" db="UniProtKB">
        <authorList>
            <consortium name="WormBaseParasite"/>
        </authorList>
    </citation>
    <scope>IDENTIFICATION</scope>
</reference>
<organism evidence="3">
    <name type="scientific">Anisakis simplex</name>
    <name type="common">Herring worm</name>
    <dbReference type="NCBI Taxonomy" id="6269"/>
    <lineage>
        <taxon>Eukaryota</taxon>
        <taxon>Metazoa</taxon>
        <taxon>Ecdysozoa</taxon>
        <taxon>Nematoda</taxon>
        <taxon>Chromadorea</taxon>
        <taxon>Rhabditida</taxon>
        <taxon>Spirurina</taxon>
        <taxon>Ascaridomorpha</taxon>
        <taxon>Ascaridoidea</taxon>
        <taxon>Anisakidae</taxon>
        <taxon>Anisakis</taxon>
        <taxon>Anisakis simplex complex</taxon>
    </lineage>
</organism>
<evidence type="ECO:0000313" key="3">
    <source>
        <dbReference type="WBParaSite" id="ASIM_0001894601-mRNA-1"/>
    </source>
</evidence>
<accession>A0A0M3KD94</accession>
<reference evidence="1 2" key="2">
    <citation type="submission" date="2018-11" db="EMBL/GenBank/DDBJ databases">
        <authorList>
            <consortium name="Pathogen Informatics"/>
        </authorList>
    </citation>
    <scope>NUCLEOTIDE SEQUENCE [LARGE SCALE GENOMIC DNA]</scope>
</reference>
<name>A0A0M3KD94_ANISI</name>
<gene>
    <name evidence="1" type="ORF">ASIM_LOCUS18341</name>
</gene>
<dbReference type="AlphaFoldDB" id="A0A0M3KD94"/>
<dbReference type="EMBL" id="UYRR01035361">
    <property type="protein sequence ID" value="VDK64382.1"/>
    <property type="molecule type" value="Genomic_DNA"/>
</dbReference>
<evidence type="ECO:0000313" key="2">
    <source>
        <dbReference type="Proteomes" id="UP000267096"/>
    </source>
</evidence>
<dbReference type="WBParaSite" id="ASIM_0001894601-mRNA-1">
    <property type="protein sequence ID" value="ASIM_0001894601-mRNA-1"/>
    <property type="gene ID" value="ASIM_0001894601"/>
</dbReference>
<protein>
    <submittedName>
        <fullName evidence="1 3">Uncharacterized protein</fullName>
    </submittedName>
</protein>
<dbReference type="Proteomes" id="UP000267096">
    <property type="component" value="Unassembled WGS sequence"/>
</dbReference>
<sequence length="71" mass="7913">MAALGECSNLGWNCRKLFFDRFADLFGPAIYSEALSGTSFHELDKVENLFITPFSVHPADSSPEGTRLWSN</sequence>
<proteinExistence type="predicted"/>